<name>A0A8C2P8D2_CAPHI</name>
<reference evidence="2" key="1">
    <citation type="submission" date="2019-03" db="EMBL/GenBank/DDBJ databases">
        <title>Genome sequencing and reference-guided assembly of Black Bengal Goat (Capra hircus).</title>
        <authorList>
            <person name="Siddiki A.Z."/>
            <person name="Baten A."/>
            <person name="Billah M."/>
            <person name="Alam M.A.U."/>
            <person name="Shawrob K.S.M."/>
            <person name="Saha S."/>
            <person name="Chowdhury M."/>
            <person name="Rahman A.H."/>
            <person name="Stear M."/>
            <person name="Miah G."/>
            <person name="Das G.B."/>
            <person name="Hossain M.M."/>
            <person name="Kumkum M."/>
            <person name="Islam M.S."/>
            <person name="Mollah A.M."/>
            <person name="Ahsan A."/>
            <person name="Tusar F."/>
            <person name="Khan M.K.I."/>
        </authorList>
    </citation>
    <scope>NUCLEOTIDE SEQUENCE [LARGE SCALE GENOMIC DNA]</scope>
</reference>
<proteinExistence type="predicted"/>
<dbReference type="Pfam" id="PF15213">
    <property type="entry name" value="CDRT4"/>
    <property type="match status" value="1"/>
</dbReference>
<sequence length="165" mass="18662">MERLDARKMKMEEELTENIGLPVNLLDKHDPWPAYVTYTSPMVKRLIEKSKARELECLQTVEESRRGGKQSKPASLIQLKRRKSSKSSGTATFKDLRVGSSWQNTHYRTTTTISTCKSITMTVTITTTDTTTTITTTITVIIFITTTTTISITTTFTTSIRPRHL</sequence>
<evidence type="ECO:0000256" key="1">
    <source>
        <dbReference type="SAM" id="MobiDB-lite"/>
    </source>
</evidence>
<dbReference type="PANTHER" id="PTHR37885:SF1">
    <property type="entry name" value="CMT1A DUPLICATED REGION TRANSCRIPT 4 PROTEIN"/>
    <property type="match status" value="1"/>
</dbReference>
<dbReference type="Ensembl" id="ENSCHIT00010022240.1">
    <property type="protein sequence ID" value="ENSCHIP00010015846.1"/>
    <property type="gene ID" value="ENSCHIG00010011588.1"/>
</dbReference>
<dbReference type="PANTHER" id="PTHR37885">
    <property type="entry name" value="CMT1A DUPLICATED REGION TRANSCRIPT 4 PROTEIN"/>
    <property type="match status" value="1"/>
</dbReference>
<dbReference type="AlphaFoldDB" id="A0A8C2P8D2"/>
<dbReference type="InterPro" id="IPR029185">
    <property type="entry name" value="CDRT4"/>
</dbReference>
<feature type="region of interest" description="Disordered" evidence="1">
    <location>
        <begin position="62"/>
        <end position="90"/>
    </location>
</feature>
<organism evidence="2">
    <name type="scientific">Capra hircus</name>
    <name type="common">Goat</name>
    <dbReference type="NCBI Taxonomy" id="9925"/>
    <lineage>
        <taxon>Eukaryota</taxon>
        <taxon>Metazoa</taxon>
        <taxon>Chordata</taxon>
        <taxon>Craniata</taxon>
        <taxon>Vertebrata</taxon>
        <taxon>Euteleostomi</taxon>
        <taxon>Mammalia</taxon>
        <taxon>Eutheria</taxon>
        <taxon>Laurasiatheria</taxon>
        <taxon>Artiodactyla</taxon>
        <taxon>Ruminantia</taxon>
        <taxon>Pecora</taxon>
        <taxon>Bovidae</taxon>
        <taxon>Caprinae</taxon>
        <taxon>Capra</taxon>
    </lineage>
</organism>
<evidence type="ECO:0008006" key="3">
    <source>
        <dbReference type="Google" id="ProtNLM"/>
    </source>
</evidence>
<reference evidence="2" key="2">
    <citation type="submission" date="2025-08" db="UniProtKB">
        <authorList>
            <consortium name="Ensembl"/>
        </authorList>
    </citation>
    <scope>IDENTIFICATION</scope>
</reference>
<accession>A0A8C2P8D2</accession>
<protein>
    <recommendedName>
        <fullName evidence="3">CMT1A duplicated region transcript 4 protein</fullName>
    </recommendedName>
</protein>
<evidence type="ECO:0000313" key="2">
    <source>
        <dbReference type="Ensembl" id="ENSCHIP00010015846.1"/>
    </source>
</evidence>